<dbReference type="EMBL" id="NVSR01000007">
    <property type="protein sequence ID" value="PCI30135.1"/>
    <property type="molecule type" value="Genomic_DNA"/>
</dbReference>
<proteinExistence type="predicted"/>
<protein>
    <submittedName>
        <fullName evidence="1">Uncharacterized protein</fullName>
    </submittedName>
</protein>
<evidence type="ECO:0000313" key="2">
    <source>
        <dbReference type="Proteomes" id="UP000218113"/>
    </source>
</evidence>
<reference evidence="2" key="1">
    <citation type="submission" date="2017-08" db="EMBL/GenBank/DDBJ databases">
        <title>A dynamic microbial community with high functional redundancy inhabits the cold, oxic subseafloor aquifer.</title>
        <authorList>
            <person name="Tully B.J."/>
            <person name="Wheat C.G."/>
            <person name="Glazer B.T."/>
            <person name="Huber J.A."/>
        </authorList>
    </citation>
    <scope>NUCLEOTIDE SEQUENCE [LARGE SCALE GENOMIC DNA]</scope>
</reference>
<dbReference type="Proteomes" id="UP000218113">
    <property type="component" value="Unassembled WGS sequence"/>
</dbReference>
<dbReference type="AlphaFoldDB" id="A0A2A4TAI3"/>
<gene>
    <name evidence="1" type="ORF">COB67_02290</name>
</gene>
<sequence length="389" mass="44373">MSAVTQTTPVEETYSVRVVANVNINLLVKVDDANEAKKQVDAMSYDELLKRSNSIIIYSTEEIDIDDDVTYEEERLRQKEKYNNVLRGLVTTMVDNNFKNLVGLNSEFIYPQNDETFHIKLESINDNTHAPEFLLDYDQEFRVVVFGVFDNSGVGGDEKSTNFDNVILEFNHKLSTPLPHALRSDLIGNFEVPFEVLDENLIKIDSIDVGDELIGAELLDMPDEFLDDNNEDVIPTYDAFTFIKLKDGRKGLITTIDLDDSFWDIKNITNNENVLCVRCESNSELNDENVCCECSRTEDFFCGPLAKKIVLLHNENDYKSLLMDEVFVIVFDASDGYQFDIYMSIDDLIDEEICDGGTCTSSFSNAIEMAEEQAVELYQRIKLNENKDK</sequence>
<evidence type="ECO:0000313" key="1">
    <source>
        <dbReference type="EMBL" id="PCI30135.1"/>
    </source>
</evidence>
<accession>A0A2A4TAI3</accession>
<comment type="caution">
    <text evidence="1">The sequence shown here is derived from an EMBL/GenBank/DDBJ whole genome shotgun (WGS) entry which is preliminary data.</text>
</comment>
<organism evidence="1 2">
    <name type="scientific">SAR324 cluster bacterium</name>
    <dbReference type="NCBI Taxonomy" id="2024889"/>
    <lineage>
        <taxon>Bacteria</taxon>
        <taxon>Deltaproteobacteria</taxon>
        <taxon>SAR324 cluster</taxon>
    </lineage>
</organism>
<name>A0A2A4TAI3_9DELT</name>